<dbReference type="GeneID" id="58529033"/>
<name>A0A3L9DQ09_9STRE</name>
<gene>
    <name evidence="3" type="ORF">EAF07_05030</name>
</gene>
<evidence type="ECO:0000313" key="3">
    <source>
        <dbReference type="EMBL" id="RLY03391.1"/>
    </source>
</evidence>
<evidence type="ECO:0000256" key="2">
    <source>
        <dbReference type="SAM" id="Phobius"/>
    </source>
</evidence>
<feature type="compositionally biased region" description="Polar residues" evidence="1">
    <location>
        <begin position="73"/>
        <end position="83"/>
    </location>
</feature>
<organism evidence="3 4">
    <name type="scientific">Streptococcus hillyeri</name>
    <dbReference type="NCBI Taxonomy" id="2282420"/>
    <lineage>
        <taxon>Bacteria</taxon>
        <taxon>Bacillati</taxon>
        <taxon>Bacillota</taxon>
        <taxon>Bacilli</taxon>
        <taxon>Lactobacillales</taxon>
        <taxon>Streptococcaceae</taxon>
        <taxon>Streptococcus</taxon>
    </lineage>
</organism>
<sequence>MKIYKLLFYITYPALVFSIYLLLDMTSEYGTPLIETVFVAGGFLVIPLLLWSLDIISVESVKEESADNEKNNKASVTMEQTEA</sequence>
<dbReference type="OrthoDB" id="2224237at2"/>
<comment type="caution">
    <text evidence="3">The sequence shown here is derived from an EMBL/GenBank/DDBJ whole genome shotgun (WGS) entry which is preliminary data.</text>
</comment>
<keyword evidence="2" id="KW-0812">Transmembrane</keyword>
<keyword evidence="2" id="KW-0472">Membrane</keyword>
<dbReference type="RefSeq" id="WP_111713045.1">
    <property type="nucleotide sequence ID" value="NZ_RCVM01000008.1"/>
</dbReference>
<feature type="transmembrane region" description="Helical" evidence="2">
    <location>
        <begin position="7"/>
        <end position="23"/>
    </location>
</feature>
<accession>A0A3L9DQ09</accession>
<protein>
    <submittedName>
        <fullName evidence="3">Uncharacterized protein</fullName>
    </submittedName>
</protein>
<proteinExistence type="predicted"/>
<reference evidence="3 4" key="1">
    <citation type="submission" date="2018-10" db="EMBL/GenBank/DDBJ databases">
        <title>Streptococcus hillyeri sp. nov., isolated from equine tracheal sample.</title>
        <authorList>
            <person name="Macfadyen A.C."/>
            <person name="Waller A."/>
            <person name="Paterson G.K."/>
        </authorList>
    </citation>
    <scope>NUCLEOTIDE SEQUENCE [LARGE SCALE GENOMIC DNA]</scope>
    <source>
        <strain evidence="3 4">28462</strain>
    </source>
</reference>
<dbReference type="EMBL" id="RCVM01000008">
    <property type="protein sequence ID" value="RLY03391.1"/>
    <property type="molecule type" value="Genomic_DNA"/>
</dbReference>
<feature type="region of interest" description="Disordered" evidence="1">
    <location>
        <begin position="62"/>
        <end position="83"/>
    </location>
</feature>
<feature type="compositionally biased region" description="Basic and acidic residues" evidence="1">
    <location>
        <begin position="62"/>
        <end position="72"/>
    </location>
</feature>
<feature type="transmembrane region" description="Helical" evidence="2">
    <location>
        <begin position="29"/>
        <end position="53"/>
    </location>
</feature>
<keyword evidence="4" id="KW-1185">Reference proteome</keyword>
<dbReference type="AlphaFoldDB" id="A0A3L9DQ09"/>
<evidence type="ECO:0000313" key="4">
    <source>
        <dbReference type="Proteomes" id="UP000279194"/>
    </source>
</evidence>
<evidence type="ECO:0000256" key="1">
    <source>
        <dbReference type="SAM" id="MobiDB-lite"/>
    </source>
</evidence>
<dbReference type="Proteomes" id="UP000279194">
    <property type="component" value="Unassembled WGS sequence"/>
</dbReference>
<keyword evidence="2" id="KW-1133">Transmembrane helix</keyword>